<dbReference type="PIRSF" id="PIRSF002741">
    <property type="entry name" value="MppA"/>
    <property type="match status" value="1"/>
</dbReference>
<dbReference type="Gene3D" id="3.40.190.10">
    <property type="entry name" value="Periplasmic binding protein-like II"/>
    <property type="match status" value="1"/>
</dbReference>
<comment type="caution">
    <text evidence="7">The sequence shown here is derived from an EMBL/GenBank/DDBJ whole genome shotgun (WGS) entry which is preliminary data.</text>
</comment>
<evidence type="ECO:0000313" key="8">
    <source>
        <dbReference type="Proteomes" id="UP000321168"/>
    </source>
</evidence>
<feature type="domain" description="Solute-binding protein family 5" evidence="6">
    <location>
        <begin position="81"/>
        <end position="459"/>
    </location>
</feature>
<comment type="similarity">
    <text evidence="2">Belongs to the bacterial solute-binding protein 5 family.</text>
</comment>
<dbReference type="Gene3D" id="3.10.105.10">
    <property type="entry name" value="Dipeptide-binding Protein, Domain 3"/>
    <property type="match status" value="1"/>
</dbReference>
<evidence type="ECO:0000256" key="4">
    <source>
        <dbReference type="ARBA" id="ARBA00022729"/>
    </source>
</evidence>
<dbReference type="Pfam" id="PF00496">
    <property type="entry name" value="SBP_bac_5"/>
    <property type="match status" value="1"/>
</dbReference>
<evidence type="ECO:0000256" key="2">
    <source>
        <dbReference type="ARBA" id="ARBA00005695"/>
    </source>
</evidence>
<dbReference type="OrthoDB" id="9772924at2"/>
<organism evidence="7 8">
    <name type="scientific">Luteibaculum oceani</name>
    <dbReference type="NCBI Taxonomy" id="1294296"/>
    <lineage>
        <taxon>Bacteria</taxon>
        <taxon>Pseudomonadati</taxon>
        <taxon>Bacteroidota</taxon>
        <taxon>Flavobacteriia</taxon>
        <taxon>Flavobacteriales</taxon>
        <taxon>Luteibaculaceae</taxon>
        <taxon>Luteibaculum</taxon>
    </lineage>
</organism>
<keyword evidence="3" id="KW-0813">Transport</keyword>
<evidence type="ECO:0000256" key="3">
    <source>
        <dbReference type="ARBA" id="ARBA00022448"/>
    </source>
</evidence>
<gene>
    <name evidence="7" type="ORF">FRX97_08125</name>
</gene>
<evidence type="ECO:0000256" key="5">
    <source>
        <dbReference type="SAM" id="Phobius"/>
    </source>
</evidence>
<dbReference type="CDD" id="cd00995">
    <property type="entry name" value="PBP2_NikA_DppA_OppA_like"/>
    <property type="match status" value="1"/>
</dbReference>
<dbReference type="GO" id="GO:1904680">
    <property type="term" value="F:peptide transmembrane transporter activity"/>
    <property type="evidence" value="ECO:0007669"/>
    <property type="project" value="TreeGrafter"/>
</dbReference>
<keyword evidence="8" id="KW-1185">Reference proteome</keyword>
<dbReference type="EMBL" id="VORB01000006">
    <property type="protein sequence ID" value="TXC78675.1"/>
    <property type="molecule type" value="Genomic_DNA"/>
</dbReference>
<evidence type="ECO:0000256" key="1">
    <source>
        <dbReference type="ARBA" id="ARBA00004196"/>
    </source>
</evidence>
<dbReference type="Gene3D" id="3.90.76.10">
    <property type="entry name" value="Dipeptide-binding Protein, Domain 1"/>
    <property type="match status" value="1"/>
</dbReference>
<protein>
    <submittedName>
        <fullName evidence="7">ABC transporter substrate-binding protein</fullName>
    </submittedName>
</protein>
<name>A0A5C6V520_9FLAO</name>
<keyword evidence="5" id="KW-1133">Transmembrane helix</keyword>
<keyword evidence="5" id="KW-0472">Membrane</keyword>
<proteinExistence type="inferred from homology"/>
<evidence type="ECO:0000313" key="7">
    <source>
        <dbReference type="EMBL" id="TXC78675.1"/>
    </source>
</evidence>
<dbReference type="PROSITE" id="PS51257">
    <property type="entry name" value="PROKAR_LIPOPROTEIN"/>
    <property type="match status" value="1"/>
</dbReference>
<dbReference type="GO" id="GO:0015833">
    <property type="term" value="P:peptide transport"/>
    <property type="evidence" value="ECO:0007669"/>
    <property type="project" value="TreeGrafter"/>
</dbReference>
<comment type="subcellular location">
    <subcellularLocation>
        <location evidence="1">Cell envelope</location>
    </subcellularLocation>
</comment>
<reference evidence="7 8" key="1">
    <citation type="submission" date="2019-08" db="EMBL/GenBank/DDBJ databases">
        <title>Genome of Luteibaculum oceani JCM 18817.</title>
        <authorList>
            <person name="Bowman J.P."/>
        </authorList>
    </citation>
    <scope>NUCLEOTIDE SEQUENCE [LARGE SCALE GENOMIC DNA]</scope>
    <source>
        <strain evidence="7 8">JCM 18817</strain>
    </source>
</reference>
<dbReference type="SUPFAM" id="SSF53850">
    <property type="entry name" value="Periplasmic binding protein-like II"/>
    <property type="match status" value="1"/>
</dbReference>
<dbReference type="InterPro" id="IPR039424">
    <property type="entry name" value="SBP_5"/>
</dbReference>
<dbReference type="GO" id="GO:0043190">
    <property type="term" value="C:ATP-binding cassette (ABC) transporter complex"/>
    <property type="evidence" value="ECO:0007669"/>
    <property type="project" value="InterPro"/>
</dbReference>
<feature type="transmembrane region" description="Helical" evidence="5">
    <location>
        <begin position="9"/>
        <end position="27"/>
    </location>
</feature>
<dbReference type="PANTHER" id="PTHR30290">
    <property type="entry name" value="PERIPLASMIC BINDING COMPONENT OF ABC TRANSPORTER"/>
    <property type="match status" value="1"/>
</dbReference>
<dbReference type="RefSeq" id="WP_147014702.1">
    <property type="nucleotide sequence ID" value="NZ_VORB01000006.1"/>
</dbReference>
<accession>A0A5C6V520</accession>
<dbReference type="PANTHER" id="PTHR30290:SF10">
    <property type="entry name" value="PERIPLASMIC OLIGOPEPTIDE-BINDING PROTEIN-RELATED"/>
    <property type="match status" value="1"/>
</dbReference>
<dbReference type="InterPro" id="IPR030678">
    <property type="entry name" value="Peptide/Ni-bd"/>
</dbReference>
<dbReference type="GO" id="GO:0030288">
    <property type="term" value="C:outer membrane-bounded periplasmic space"/>
    <property type="evidence" value="ECO:0007669"/>
    <property type="project" value="UniProtKB-ARBA"/>
</dbReference>
<evidence type="ECO:0000259" key="6">
    <source>
        <dbReference type="Pfam" id="PF00496"/>
    </source>
</evidence>
<sequence length="545" mass="61505">MKNISIKKYFIVNPIIFCLGIVAATAISCQNEMQEKEGAVFRYNEPGGISSLDPAYSRNLENIWAVNQIFDGLVALDSNLKPQPLMAASWSMNDKKDRYSFKLRSGVFFHEDACFKQGTRAVNASDVVYSFNRIADAKTASPGRWVLDLVARNEDESLNITVHSSDSLTLYLKQSAPQFLSLLAMQYCTIVPKEAIDYYGEDFRSHPVGTGPFKIFIWEEGNKLVLHKNPRYYLKDANGNSLPYLDAIAVSFIKDQSAALMAMQRGDFDFMSGLDAASKHRVLTPKGELAPEFAEDFNAIKTPFLKTDYLGFRLGLDSVLDNPQVRRALSMAINREDLVAFVLNGLGTAAKTGFVPPVLWSQSFNAEELSYQPEKAKAIVESLPQLKKHPIVISTPAMAMEVCEFVQKAWSNIGLNVSIEVLPSSHHREQVSGGQIALFRKSWIADYPDPENFLSLFRSDLIIPKGPNYFFYNNPEFDVLYELSNIATGEEREQLLWDMQRIVNQELPLIPLFHDDIFQLKRKEVKHLKTDAMNVLDLTRVQIVN</sequence>
<keyword evidence="4" id="KW-0732">Signal</keyword>
<dbReference type="InterPro" id="IPR000914">
    <property type="entry name" value="SBP_5_dom"/>
</dbReference>
<keyword evidence="5" id="KW-0812">Transmembrane</keyword>
<dbReference type="AlphaFoldDB" id="A0A5C6V520"/>
<dbReference type="Proteomes" id="UP000321168">
    <property type="component" value="Unassembled WGS sequence"/>
</dbReference>